<feature type="transmembrane region" description="Helical" evidence="8">
    <location>
        <begin position="129"/>
        <end position="151"/>
    </location>
</feature>
<dbReference type="PROSITE" id="PS50125">
    <property type="entry name" value="GUANYLATE_CYCLASE_2"/>
    <property type="match status" value="1"/>
</dbReference>
<evidence type="ECO:0000256" key="8">
    <source>
        <dbReference type="SAM" id="Phobius"/>
    </source>
</evidence>
<dbReference type="PROSITE" id="PS00452">
    <property type="entry name" value="GUANYLATE_CYCLASE_1"/>
    <property type="match status" value="1"/>
</dbReference>
<name>A0AAX4P9F9_9CHLO</name>
<proteinExistence type="inferred from homology"/>
<evidence type="ECO:0000256" key="3">
    <source>
        <dbReference type="ARBA" id="ARBA00022741"/>
    </source>
</evidence>
<comment type="subcellular location">
    <subcellularLocation>
        <location evidence="1">Membrane</location>
    </subcellularLocation>
</comment>
<keyword evidence="5 8" id="KW-0472">Membrane</keyword>
<protein>
    <submittedName>
        <fullName evidence="10">Guanylate cyclase</fullName>
    </submittedName>
</protein>
<dbReference type="EMBL" id="CP151506">
    <property type="protein sequence ID" value="WZN62484.1"/>
    <property type="molecule type" value="Genomic_DNA"/>
</dbReference>
<evidence type="ECO:0000256" key="5">
    <source>
        <dbReference type="ARBA" id="ARBA00023136"/>
    </source>
</evidence>
<keyword evidence="11" id="KW-1185">Reference proteome</keyword>
<dbReference type="Proteomes" id="UP001472866">
    <property type="component" value="Chromosome 06"/>
</dbReference>
<evidence type="ECO:0000313" key="10">
    <source>
        <dbReference type="EMBL" id="WZN62484.1"/>
    </source>
</evidence>
<evidence type="ECO:0000256" key="1">
    <source>
        <dbReference type="ARBA" id="ARBA00004370"/>
    </source>
</evidence>
<gene>
    <name evidence="10" type="ORF">HKI87_06g40210</name>
</gene>
<evidence type="ECO:0000256" key="4">
    <source>
        <dbReference type="ARBA" id="ARBA00022989"/>
    </source>
</evidence>
<keyword evidence="3" id="KW-0547">Nucleotide-binding</keyword>
<dbReference type="Pfam" id="PF00211">
    <property type="entry name" value="Guanylate_cyc"/>
    <property type="match status" value="1"/>
</dbReference>
<feature type="transmembrane region" description="Helical" evidence="8">
    <location>
        <begin position="191"/>
        <end position="214"/>
    </location>
</feature>
<evidence type="ECO:0000256" key="6">
    <source>
        <dbReference type="ARBA" id="ARBA00023239"/>
    </source>
</evidence>
<dbReference type="GO" id="GO:0005886">
    <property type="term" value="C:plasma membrane"/>
    <property type="evidence" value="ECO:0007669"/>
    <property type="project" value="TreeGrafter"/>
</dbReference>
<evidence type="ECO:0000256" key="2">
    <source>
        <dbReference type="ARBA" id="ARBA00022692"/>
    </source>
</evidence>
<dbReference type="AlphaFoldDB" id="A0AAX4P9F9"/>
<dbReference type="InterPro" id="IPR029787">
    <property type="entry name" value="Nucleotide_cyclase"/>
</dbReference>
<dbReference type="InterPro" id="IPR001054">
    <property type="entry name" value="A/G_cyclase"/>
</dbReference>
<feature type="transmembrane region" description="Helical" evidence="8">
    <location>
        <begin position="221"/>
        <end position="239"/>
    </location>
</feature>
<keyword evidence="4 8" id="KW-1133">Transmembrane helix</keyword>
<dbReference type="GO" id="GO:0004016">
    <property type="term" value="F:adenylate cyclase activity"/>
    <property type="evidence" value="ECO:0007669"/>
    <property type="project" value="TreeGrafter"/>
</dbReference>
<feature type="domain" description="Guanylate cyclase" evidence="9">
    <location>
        <begin position="403"/>
        <end position="548"/>
    </location>
</feature>
<reference evidence="10 11" key="1">
    <citation type="submission" date="2024-03" db="EMBL/GenBank/DDBJ databases">
        <title>Complete genome sequence of the green alga Chloropicon roscoffensis RCC1871.</title>
        <authorList>
            <person name="Lemieux C."/>
            <person name="Pombert J.-F."/>
            <person name="Otis C."/>
            <person name="Turmel M."/>
        </authorList>
    </citation>
    <scope>NUCLEOTIDE SEQUENCE [LARGE SCALE GENOMIC DNA]</scope>
    <source>
        <strain evidence="10 11">RCC1871</strain>
    </source>
</reference>
<feature type="transmembrane region" description="Helical" evidence="8">
    <location>
        <begin position="163"/>
        <end position="185"/>
    </location>
</feature>
<keyword evidence="2 8" id="KW-0812">Transmembrane</keyword>
<dbReference type="GO" id="GO:0000166">
    <property type="term" value="F:nucleotide binding"/>
    <property type="evidence" value="ECO:0007669"/>
    <property type="project" value="UniProtKB-KW"/>
</dbReference>
<dbReference type="CDD" id="cd07302">
    <property type="entry name" value="CHD"/>
    <property type="match status" value="1"/>
</dbReference>
<dbReference type="GO" id="GO:0007168">
    <property type="term" value="P:receptor guanylyl cyclase signaling pathway"/>
    <property type="evidence" value="ECO:0007669"/>
    <property type="project" value="TreeGrafter"/>
</dbReference>
<dbReference type="InterPro" id="IPR050401">
    <property type="entry name" value="Cyclic_nucleotide_synthase"/>
</dbReference>
<dbReference type="PANTHER" id="PTHR11920:SF335">
    <property type="entry name" value="GUANYLATE CYCLASE"/>
    <property type="match status" value="1"/>
</dbReference>
<dbReference type="SMART" id="SM00044">
    <property type="entry name" value="CYCc"/>
    <property type="match status" value="1"/>
</dbReference>
<feature type="transmembrane region" description="Helical" evidence="8">
    <location>
        <begin position="301"/>
        <end position="320"/>
    </location>
</feature>
<dbReference type="InterPro" id="IPR018297">
    <property type="entry name" value="A/G_cyclase_CS"/>
</dbReference>
<evidence type="ECO:0000259" key="9">
    <source>
        <dbReference type="PROSITE" id="PS50125"/>
    </source>
</evidence>
<dbReference type="GO" id="GO:0001653">
    <property type="term" value="F:peptide receptor activity"/>
    <property type="evidence" value="ECO:0007669"/>
    <property type="project" value="TreeGrafter"/>
</dbReference>
<dbReference type="PANTHER" id="PTHR11920">
    <property type="entry name" value="GUANYLYL CYCLASE"/>
    <property type="match status" value="1"/>
</dbReference>
<dbReference type="GO" id="GO:0004383">
    <property type="term" value="F:guanylate cyclase activity"/>
    <property type="evidence" value="ECO:0007669"/>
    <property type="project" value="TreeGrafter"/>
</dbReference>
<keyword evidence="6 7" id="KW-0456">Lyase</keyword>
<dbReference type="GO" id="GO:0035556">
    <property type="term" value="P:intracellular signal transduction"/>
    <property type="evidence" value="ECO:0007669"/>
    <property type="project" value="InterPro"/>
</dbReference>
<accession>A0AAX4P9F9</accession>
<evidence type="ECO:0000256" key="7">
    <source>
        <dbReference type="RuleBase" id="RU000405"/>
    </source>
</evidence>
<evidence type="ECO:0000313" key="11">
    <source>
        <dbReference type="Proteomes" id="UP001472866"/>
    </source>
</evidence>
<dbReference type="SUPFAM" id="SSF55073">
    <property type="entry name" value="Nucleotide cyclase"/>
    <property type="match status" value="1"/>
</dbReference>
<dbReference type="Gene3D" id="3.30.70.1230">
    <property type="entry name" value="Nucleotide cyclase"/>
    <property type="match status" value="1"/>
</dbReference>
<comment type="similarity">
    <text evidence="7">Belongs to the adenylyl cyclase class-4/guanylyl cyclase family.</text>
</comment>
<feature type="transmembrane region" description="Helical" evidence="8">
    <location>
        <begin position="66"/>
        <end position="88"/>
    </location>
</feature>
<organism evidence="10 11">
    <name type="scientific">Chloropicon roscoffensis</name>
    <dbReference type="NCBI Taxonomy" id="1461544"/>
    <lineage>
        <taxon>Eukaryota</taxon>
        <taxon>Viridiplantae</taxon>
        <taxon>Chlorophyta</taxon>
        <taxon>Chloropicophyceae</taxon>
        <taxon>Chloropicales</taxon>
        <taxon>Chloropicaceae</taxon>
        <taxon>Chloropicon</taxon>
    </lineage>
</organism>
<sequence>MVFLDVLVNYGCRRWLHKEDYSFDEGGEKTRSSSRPSQYPLLGFKDRKLEDEYLEHLVVASKWRIILGYVTAILLFGSELFALTWVGYDLGMWNEQLYGNLSDEQKEDFKEDQPVGTFAKYFPNSWSTLTAFECLVLLMFILGLVAVVCMYQMKRFEKYRTWIFYITPVIYLLYMVHAGFCFAYGSQSYNAWFGPASWVFMLIFHASPLASLFFISLPALVMFELMIVFVLVFLVIVPLCNPSGNLWNLIGEASNSSINQIQDNAPEVPAYVSEAIEAGLVSPPTEEEIRRMMSCYMTAPIILLCVLVVCVVVVSVIVDISNRQNFINKKIIEALTRQREKTLLQQKEEHENLIHSIFPPAVAKGLIQKQSGQNLTVSPSGRDFGLGHMNLGSLVAQMHQEVTILFTDIVGFTSMSQTVAPQQVMEFLHELFVQFDDLVGRDSLLWKVETIGDAFMVASGLDGVRTRSRELAISDPSSTGSYSCPATAAVLFGKSALAAARTLTMPNSMQCQIRAGVHTGDVCSGVVGTRMPRYCLFGDTVNTASRMESSGVPGRMQISEATHALVCGDDDFCWDERGFVEVKGKGKLKTYLLRESEAD</sequence>